<dbReference type="EMBL" id="JACBZD010000001">
    <property type="protein sequence ID" value="NYI05630.1"/>
    <property type="molecule type" value="Genomic_DNA"/>
</dbReference>
<evidence type="ECO:0000313" key="3">
    <source>
        <dbReference type="EMBL" id="NYI05630.1"/>
    </source>
</evidence>
<sequence>MDTRSLTHRHHDDHPNPDTPWQAALTRLAATQGGLLTAGQAHTLGLTAPDVRRLLADGAWQRVLPGAYLVLPGAPPGAARRPTSGRPPATVPGPPPRTLVRAAQLLYGREAVAIGETAARLHGLQGLPPWDGRITLALPGGPPAHPPPTPEIAIRPTTIAPEDRLTEGGVHLTTPERTAADLLTVLDREHAVSVLDCAVHRGLLAPERLGEVGRRLRQRHPPTGDGTHQGRPPPGLGWLDLVDGRAQSPLETRIRLICTDAGAPPETVQWPMRHPTTGRLLGITDLGWPSRGVAVEADGDTVHSDPGALHQDRLRQNALLTALPGLILLRFTWADTRHPEYIGEMVRQALARPWEYRTDAHHMGCPGEEF</sequence>
<feature type="compositionally biased region" description="Basic and acidic residues" evidence="1">
    <location>
        <begin position="1"/>
        <end position="16"/>
    </location>
</feature>
<evidence type="ECO:0000313" key="4">
    <source>
        <dbReference type="Proteomes" id="UP000567795"/>
    </source>
</evidence>
<feature type="compositionally biased region" description="Low complexity" evidence="1">
    <location>
        <begin position="75"/>
        <end position="88"/>
    </location>
</feature>
<protein>
    <recommendedName>
        <fullName evidence="2">AbiEi antitoxin N-terminal domain-containing protein</fullName>
    </recommendedName>
</protein>
<comment type="caution">
    <text evidence="3">The sequence shown here is derived from an EMBL/GenBank/DDBJ whole genome shotgun (WGS) entry which is preliminary data.</text>
</comment>
<name>A0A852ZWJ9_9ACTN</name>
<keyword evidence="4" id="KW-1185">Reference proteome</keyword>
<feature type="domain" description="AbiEi antitoxin N-terminal" evidence="2">
    <location>
        <begin position="25"/>
        <end position="70"/>
    </location>
</feature>
<feature type="region of interest" description="Disordered" evidence="1">
    <location>
        <begin position="75"/>
        <end position="96"/>
    </location>
</feature>
<organism evidence="3 4">
    <name type="scientific">Allostreptomyces psammosilenae</name>
    <dbReference type="NCBI Taxonomy" id="1892865"/>
    <lineage>
        <taxon>Bacteria</taxon>
        <taxon>Bacillati</taxon>
        <taxon>Actinomycetota</taxon>
        <taxon>Actinomycetes</taxon>
        <taxon>Kitasatosporales</taxon>
        <taxon>Streptomycetaceae</taxon>
        <taxon>Allostreptomyces</taxon>
    </lineage>
</organism>
<reference evidence="3 4" key="1">
    <citation type="submission" date="2020-07" db="EMBL/GenBank/DDBJ databases">
        <title>Sequencing the genomes of 1000 actinobacteria strains.</title>
        <authorList>
            <person name="Klenk H.-P."/>
        </authorList>
    </citation>
    <scope>NUCLEOTIDE SEQUENCE [LARGE SCALE GENOMIC DNA]</scope>
    <source>
        <strain evidence="3 4">DSM 42178</strain>
    </source>
</reference>
<dbReference type="Proteomes" id="UP000567795">
    <property type="component" value="Unassembled WGS sequence"/>
</dbReference>
<dbReference type="InterPro" id="IPR025159">
    <property type="entry name" value="AbiEi_N"/>
</dbReference>
<proteinExistence type="predicted"/>
<evidence type="ECO:0000259" key="2">
    <source>
        <dbReference type="Pfam" id="PF13338"/>
    </source>
</evidence>
<gene>
    <name evidence="3" type="ORF">FHU37_002573</name>
</gene>
<evidence type="ECO:0000256" key="1">
    <source>
        <dbReference type="SAM" id="MobiDB-lite"/>
    </source>
</evidence>
<dbReference type="RefSeq" id="WP_179814336.1">
    <property type="nucleotide sequence ID" value="NZ_JACBZD010000001.1"/>
</dbReference>
<accession>A0A852ZWJ9</accession>
<dbReference type="AlphaFoldDB" id="A0A852ZWJ9"/>
<dbReference type="Pfam" id="PF13338">
    <property type="entry name" value="AbiEi_4"/>
    <property type="match status" value="1"/>
</dbReference>
<feature type="region of interest" description="Disordered" evidence="1">
    <location>
        <begin position="1"/>
        <end position="21"/>
    </location>
</feature>